<dbReference type="PANTHER" id="PTHR11552">
    <property type="entry name" value="GLUCOSE-METHANOL-CHOLINE GMC OXIDOREDUCTASE"/>
    <property type="match status" value="1"/>
</dbReference>
<comment type="cofactor">
    <cofactor evidence="3">
        <name>FAD</name>
        <dbReference type="ChEBI" id="CHEBI:57692"/>
    </cofactor>
</comment>
<gene>
    <name evidence="7" type="ORF">RI129_012594</name>
</gene>
<evidence type="ECO:0000259" key="5">
    <source>
        <dbReference type="PROSITE" id="PS00623"/>
    </source>
</evidence>
<keyword evidence="3 4" id="KW-0274">FAD</keyword>
<feature type="binding site" evidence="3">
    <location>
        <position position="269"/>
    </location>
    <ligand>
        <name>FAD</name>
        <dbReference type="ChEBI" id="CHEBI:57692"/>
    </ligand>
</feature>
<dbReference type="InterPro" id="IPR036188">
    <property type="entry name" value="FAD/NAD-bd_sf"/>
</dbReference>
<feature type="binding site" evidence="3">
    <location>
        <position position="132"/>
    </location>
    <ligand>
        <name>FAD</name>
        <dbReference type="ChEBI" id="CHEBI:57692"/>
    </ligand>
</feature>
<name>A0AAN7V7J4_9COLE</name>
<dbReference type="Pfam" id="PF05199">
    <property type="entry name" value="GMC_oxred_C"/>
    <property type="match status" value="1"/>
</dbReference>
<accession>A0AAN7V7J4</accession>
<dbReference type="PANTHER" id="PTHR11552:SF158">
    <property type="entry name" value="GH23626P-RELATED"/>
    <property type="match status" value="1"/>
</dbReference>
<dbReference type="GO" id="GO:0050660">
    <property type="term" value="F:flavin adenine dinucleotide binding"/>
    <property type="evidence" value="ECO:0007669"/>
    <property type="project" value="InterPro"/>
</dbReference>
<evidence type="ECO:0000313" key="8">
    <source>
        <dbReference type="Proteomes" id="UP001329430"/>
    </source>
</evidence>
<evidence type="ECO:0000256" key="1">
    <source>
        <dbReference type="ARBA" id="ARBA00010790"/>
    </source>
</evidence>
<evidence type="ECO:0000259" key="6">
    <source>
        <dbReference type="PROSITE" id="PS00624"/>
    </source>
</evidence>
<comment type="caution">
    <text evidence="7">The sequence shown here is derived from an EMBL/GenBank/DDBJ whole genome shotgun (WGS) entry which is preliminary data.</text>
</comment>
<reference evidence="7 8" key="1">
    <citation type="journal article" date="2024" name="Insects">
        <title>An Improved Chromosome-Level Genome Assembly of the Firefly Pyrocoelia pectoralis.</title>
        <authorList>
            <person name="Fu X."/>
            <person name="Meyer-Rochow V.B."/>
            <person name="Ballantyne L."/>
            <person name="Zhu X."/>
        </authorList>
    </citation>
    <scope>NUCLEOTIDE SEQUENCE [LARGE SCALE GENOMIC DNA]</scope>
    <source>
        <strain evidence="7">XCY_ONT2</strain>
    </source>
</reference>
<dbReference type="EMBL" id="JAVRBK010000010">
    <property type="protein sequence ID" value="KAK5638299.1"/>
    <property type="molecule type" value="Genomic_DNA"/>
</dbReference>
<dbReference type="PROSITE" id="PS00623">
    <property type="entry name" value="GMC_OXRED_1"/>
    <property type="match status" value="1"/>
</dbReference>
<feature type="domain" description="Glucose-methanol-choline oxidoreductase N-terminal" evidence="5">
    <location>
        <begin position="130"/>
        <end position="153"/>
    </location>
</feature>
<evidence type="ECO:0000256" key="2">
    <source>
        <dbReference type="PIRSR" id="PIRSR000137-1"/>
    </source>
</evidence>
<dbReference type="Proteomes" id="UP001329430">
    <property type="component" value="Chromosome 10"/>
</dbReference>
<evidence type="ECO:0000256" key="3">
    <source>
        <dbReference type="PIRSR" id="PIRSR000137-2"/>
    </source>
</evidence>
<dbReference type="InterPro" id="IPR007867">
    <property type="entry name" value="GMC_OxRtase_C"/>
</dbReference>
<feature type="domain" description="Glucose-methanol-choline oxidoreductase N-terminal" evidence="6">
    <location>
        <begin position="306"/>
        <end position="320"/>
    </location>
</feature>
<dbReference type="GO" id="GO:0016614">
    <property type="term" value="F:oxidoreductase activity, acting on CH-OH group of donors"/>
    <property type="evidence" value="ECO:0007669"/>
    <property type="project" value="InterPro"/>
</dbReference>
<feature type="active site" description="Proton donor" evidence="2">
    <location>
        <position position="545"/>
    </location>
</feature>
<dbReference type="PROSITE" id="PS00624">
    <property type="entry name" value="GMC_OXRED_2"/>
    <property type="match status" value="1"/>
</dbReference>
<evidence type="ECO:0000256" key="4">
    <source>
        <dbReference type="RuleBase" id="RU003968"/>
    </source>
</evidence>
<dbReference type="PIRSF" id="PIRSF000137">
    <property type="entry name" value="Alcohol_oxidase"/>
    <property type="match status" value="1"/>
</dbReference>
<organism evidence="7 8">
    <name type="scientific">Pyrocoelia pectoralis</name>
    <dbReference type="NCBI Taxonomy" id="417401"/>
    <lineage>
        <taxon>Eukaryota</taxon>
        <taxon>Metazoa</taxon>
        <taxon>Ecdysozoa</taxon>
        <taxon>Arthropoda</taxon>
        <taxon>Hexapoda</taxon>
        <taxon>Insecta</taxon>
        <taxon>Pterygota</taxon>
        <taxon>Neoptera</taxon>
        <taxon>Endopterygota</taxon>
        <taxon>Coleoptera</taxon>
        <taxon>Polyphaga</taxon>
        <taxon>Elateriformia</taxon>
        <taxon>Elateroidea</taxon>
        <taxon>Lampyridae</taxon>
        <taxon>Lampyrinae</taxon>
        <taxon>Pyrocoelia</taxon>
    </lineage>
</organism>
<dbReference type="Gene3D" id="3.50.50.60">
    <property type="entry name" value="FAD/NAD(P)-binding domain"/>
    <property type="match status" value="1"/>
</dbReference>
<dbReference type="SUPFAM" id="SSF51905">
    <property type="entry name" value="FAD/NAD(P)-binding domain"/>
    <property type="match status" value="1"/>
</dbReference>
<dbReference type="SUPFAM" id="SSF54373">
    <property type="entry name" value="FAD-linked reductases, C-terminal domain"/>
    <property type="match status" value="1"/>
</dbReference>
<dbReference type="AlphaFoldDB" id="A0AAN7V7J4"/>
<sequence length="612" mass="69296">MKNAITLYLIFQSLQITMEQSLIESFLNFLGEGSQHLMNEPDDVGSFLPMYDFIIVGAGTAGCVIANRLTENPNWSILLLEAGMSENYMMDMPILANYLQFTEANWKYNTMPSDKYCLGMDNRQCNWPRGKVVGGSSVLNYMVYTRGNRRDYDHWEQMGNPGWSYKDVLPYFKKIENFSIPVEYDRNYHGSEGYLSVGYVPYHTKLSEHIVKAAMETGMKYVDYDGATQVGVSRLHVSMKDGVRHSSSKAYLHPIKDRSNLHLRKQAMVKRVVIDPVTKQVVGVEVVHRGTTYTLKARKEIILAAGSINSPQLLMLSGIGPKKHLMQMDIPVIQNLKVGYNLMDHVAVGGLTFLINQSMSIRTKDVFEREILVNYLSHHKGPLTLPGGCEVLTFTDFDNLGDPDGYPDIELLFEAGSIVSDPLLHRNFGITKENYDATYGDIKERHSYMVLPMLLRPKSRGRVVLKDNSYKSKPLIYPNYFAHQEDLDTLIKGIRQAIDIAQQSALQSIGTRLHKTPIPGCRHLTFGSDPYWECHIRHFPFTIYHLSGTCKMGPKTDRYAVVDSRLRVHGVTGLRVIDASIMPQVNAGHTNAPVYMIAEKGSDMIKEDWDTQ</sequence>
<dbReference type="Pfam" id="PF00732">
    <property type="entry name" value="GMC_oxred_N"/>
    <property type="match status" value="1"/>
</dbReference>
<protein>
    <recommendedName>
        <fullName evidence="5 6">Glucose-methanol-choline oxidoreductase N-terminal domain-containing protein</fullName>
    </recommendedName>
</protein>
<feature type="binding site" evidence="3">
    <location>
        <begin position="140"/>
        <end position="143"/>
    </location>
    <ligand>
        <name>FAD</name>
        <dbReference type="ChEBI" id="CHEBI:57692"/>
    </ligand>
</feature>
<dbReference type="InterPro" id="IPR012132">
    <property type="entry name" value="GMC_OxRdtase"/>
</dbReference>
<dbReference type="InterPro" id="IPR000172">
    <property type="entry name" value="GMC_OxRdtase_N"/>
</dbReference>
<proteinExistence type="inferred from homology"/>
<evidence type="ECO:0000313" key="7">
    <source>
        <dbReference type="EMBL" id="KAK5638299.1"/>
    </source>
</evidence>
<dbReference type="Gene3D" id="3.30.560.10">
    <property type="entry name" value="Glucose Oxidase, domain 3"/>
    <property type="match status" value="1"/>
</dbReference>
<feature type="active site" description="Proton acceptor" evidence="2">
    <location>
        <position position="589"/>
    </location>
</feature>
<comment type="similarity">
    <text evidence="1 4">Belongs to the GMC oxidoreductase family.</text>
</comment>
<keyword evidence="4" id="KW-0285">Flavoprotein</keyword>
<keyword evidence="8" id="KW-1185">Reference proteome</keyword>